<dbReference type="OrthoDB" id="3039272at2759"/>
<name>A0A0C3PAX4_PHLG1</name>
<keyword evidence="3" id="KW-1185">Reference proteome</keyword>
<evidence type="ECO:0000313" key="3">
    <source>
        <dbReference type="Proteomes" id="UP000053257"/>
    </source>
</evidence>
<organism evidence="2 3">
    <name type="scientific">Phlebiopsis gigantea (strain 11061_1 CR5-6)</name>
    <name type="common">White-rot fungus</name>
    <name type="synonym">Peniophora gigantea</name>
    <dbReference type="NCBI Taxonomy" id="745531"/>
    <lineage>
        <taxon>Eukaryota</taxon>
        <taxon>Fungi</taxon>
        <taxon>Dikarya</taxon>
        <taxon>Basidiomycota</taxon>
        <taxon>Agaricomycotina</taxon>
        <taxon>Agaricomycetes</taxon>
        <taxon>Polyporales</taxon>
        <taxon>Phanerochaetaceae</taxon>
        <taxon>Phlebiopsis</taxon>
    </lineage>
</organism>
<dbReference type="HOGENOM" id="CLU_3143603_0_0_1"/>
<dbReference type="Proteomes" id="UP000053257">
    <property type="component" value="Unassembled WGS sequence"/>
</dbReference>
<feature type="compositionally biased region" description="Polar residues" evidence="1">
    <location>
        <begin position="17"/>
        <end position="43"/>
    </location>
</feature>
<evidence type="ECO:0000256" key="1">
    <source>
        <dbReference type="SAM" id="MobiDB-lite"/>
    </source>
</evidence>
<dbReference type="EMBL" id="KN840713">
    <property type="protein sequence ID" value="KIP02008.1"/>
    <property type="molecule type" value="Genomic_DNA"/>
</dbReference>
<protein>
    <submittedName>
        <fullName evidence="2">Uncharacterized protein</fullName>
    </submittedName>
</protein>
<sequence>LRDDVDYSRPIGTLANNRMYSSSSVPTAPSTRRASGESAQSAYSREDPP</sequence>
<proteinExistence type="predicted"/>
<gene>
    <name evidence="2" type="ORF">PHLGIDRAFT_122840</name>
</gene>
<evidence type="ECO:0000313" key="2">
    <source>
        <dbReference type="EMBL" id="KIP02008.1"/>
    </source>
</evidence>
<dbReference type="AlphaFoldDB" id="A0A0C3PAX4"/>
<feature type="non-terminal residue" evidence="2">
    <location>
        <position position="1"/>
    </location>
</feature>
<reference evidence="2 3" key="1">
    <citation type="journal article" date="2014" name="PLoS Genet.">
        <title>Analysis of the Phlebiopsis gigantea genome, transcriptome and secretome provides insight into its pioneer colonization strategies of wood.</title>
        <authorList>
            <person name="Hori C."/>
            <person name="Ishida T."/>
            <person name="Igarashi K."/>
            <person name="Samejima M."/>
            <person name="Suzuki H."/>
            <person name="Master E."/>
            <person name="Ferreira P."/>
            <person name="Ruiz-Duenas F.J."/>
            <person name="Held B."/>
            <person name="Canessa P."/>
            <person name="Larrondo L.F."/>
            <person name="Schmoll M."/>
            <person name="Druzhinina I.S."/>
            <person name="Kubicek C.P."/>
            <person name="Gaskell J.A."/>
            <person name="Kersten P."/>
            <person name="St John F."/>
            <person name="Glasner J."/>
            <person name="Sabat G."/>
            <person name="Splinter BonDurant S."/>
            <person name="Syed K."/>
            <person name="Yadav J."/>
            <person name="Mgbeahuruike A.C."/>
            <person name="Kovalchuk A."/>
            <person name="Asiegbu F.O."/>
            <person name="Lackner G."/>
            <person name="Hoffmeister D."/>
            <person name="Rencoret J."/>
            <person name="Gutierrez A."/>
            <person name="Sun H."/>
            <person name="Lindquist E."/>
            <person name="Barry K."/>
            <person name="Riley R."/>
            <person name="Grigoriev I.V."/>
            <person name="Henrissat B."/>
            <person name="Kues U."/>
            <person name="Berka R.M."/>
            <person name="Martinez A.T."/>
            <person name="Covert S.F."/>
            <person name="Blanchette R.A."/>
            <person name="Cullen D."/>
        </authorList>
    </citation>
    <scope>NUCLEOTIDE SEQUENCE [LARGE SCALE GENOMIC DNA]</scope>
    <source>
        <strain evidence="2 3">11061_1 CR5-6</strain>
    </source>
</reference>
<accession>A0A0C3PAX4</accession>
<feature type="region of interest" description="Disordered" evidence="1">
    <location>
        <begin position="17"/>
        <end position="49"/>
    </location>
</feature>